<dbReference type="SMART" id="SM00862">
    <property type="entry name" value="Trans_reg_C"/>
    <property type="match status" value="1"/>
</dbReference>
<evidence type="ECO:0000256" key="8">
    <source>
        <dbReference type="SAM" id="MobiDB-lite"/>
    </source>
</evidence>
<dbReference type="Proteomes" id="UP000318661">
    <property type="component" value="Unassembled WGS sequence"/>
</dbReference>
<comment type="caution">
    <text evidence="11">The sequence shown here is derived from an EMBL/GenBank/DDBJ whole genome shotgun (WGS) entry which is preliminary data.</text>
</comment>
<dbReference type="PANTHER" id="PTHR48111">
    <property type="entry name" value="REGULATOR OF RPOS"/>
    <property type="match status" value="1"/>
</dbReference>
<keyword evidence="5" id="KW-0804">Transcription</keyword>
<organism evidence="11 12">
    <name type="scientific">Candidatus Segetimicrobium genomatis</name>
    <dbReference type="NCBI Taxonomy" id="2569760"/>
    <lineage>
        <taxon>Bacteria</taxon>
        <taxon>Bacillati</taxon>
        <taxon>Candidatus Sysuimicrobiota</taxon>
        <taxon>Candidatus Sysuimicrobiia</taxon>
        <taxon>Candidatus Sysuimicrobiales</taxon>
        <taxon>Candidatus Segetimicrobiaceae</taxon>
        <taxon>Candidatus Segetimicrobium</taxon>
    </lineage>
</organism>
<evidence type="ECO:0000313" key="12">
    <source>
        <dbReference type="Proteomes" id="UP000318661"/>
    </source>
</evidence>
<feature type="modified residue" description="4-aspartylphosphate" evidence="6">
    <location>
        <position position="53"/>
    </location>
</feature>
<evidence type="ECO:0000256" key="4">
    <source>
        <dbReference type="ARBA" id="ARBA00023125"/>
    </source>
</evidence>
<keyword evidence="2" id="KW-0902">Two-component regulatory system</keyword>
<dbReference type="InterPro" id="IPR001867">
    <property type="entry name" value="OmpR/PhoB-type_DNA-bd"/>
</dbReference>
<evidence type="ECO:0000256" key="7">
    <source>
        <dbReference type="PROSITE-ProRule" id="PRU01091"/>
    </source>
</evidence>
<dbReference type="EMBL" id="VBAJ01000033">
    <property type="protein sequence ID" value="TMJ09879.1"/>
    <property type="molecule type" value="Genomic_DNA"/>
</dbReference>
<keyword evidence="3" id="KW-0805">Transcription regulation</keyword>
<evidence type="ECO:0000256" key="5">
    <source>
        <dbReference type="ARBA" id="ARBA00023163"/>
    </source>
</evidence>
<dbReference type="FunFam" id="3.40.50.2300:FF:000001">
    <property type="entry name" value="DNA-binding response regulator PhoB"/>
    <property type="match status" value="1"/>
</dbReference>
<dbReference type="Pfam" id="PF00486">
    <property type="entry name" value="Trans_reg_C"/>
    <property type="match status" value="1"/>
</dbReference>
<dbReference type="GO" id="GO:0032993">
    <property type="term" value="C:protein-DNA complex"/>
    <property type="evidence" value="ECO:0007669"/>
    <property type="project" value="TreeGrafter"/>
</dbReference>
<proteinExistence type="predicted"/>
<name>A0A537LPD1_9BACT</name>
<dbReference type="CDD" id="cd19937">
    <property type="entry name" value="REC_OmpR_BsPhoP-like"/>
    <property type="match status" value="1"/>
</dbReference>
<gene>
    <name evidence="11" type="ORF">E6G99_01990</name>
</gene>
<evidence type="ECO:0000256" key="3">
    <source>
        <dbReference type="ARBA" id="ARBA00023015"/>
    </source>
</evidence>
<feature type="region of interest" description="Disordered" evidence="8">
    <location>
        <begin position="229"/>
        <end position="258"/>
    </location>
</feature>
<dbReference type="FunFam" id="1.10.10.10:FF:000018">
    <property type="entry name" value="DNA-binding response regulator ResD"/>
    <property type="match status" value="1"/>
</dbReference>
<keyword evidence="1 6" id="KW-0597">Phosphoprotein</keyword>
<dbReference type="PANTHER" id="PTHR48111:SF40">
    <property type="entry name" value="PHOSPHATE REGULON TRANSCRIPTIONAL REGULATORY PROTEIN PHOB"/>
    <property type="match status" value="1"/>
</dbReference>
<dbReference type="GO" id="GO:0006355">
    <property type="term" value="P:regulation of DNA-templated transcription"/>
    <property type="evidence" value="ECO:0007669"/>
    <property type="project" value="InterPro"/>
</dbReference>
<feature type="domain" description="OmpR/PhoB-type" evidence="10">
    <location>
        <begin position="129"/>
        <end position="228"/>
    </location>
</feature>
<accession>A0A537LPD1</accession>
<dbReference type="GO" id="GO:0000156">
    <property type="term" value="F:phosphorelay response regulator activity"/>
    <property type="evidence" value="ECO:0007669"/>
    <property type="project" value="TreeGrafter"/>
</dbReference>
<evidence type="ECO:0000313" key="11">
    <source>
        <dbReference type="EMBL" id="TMJ09879.1"/>
    </source>
</evidence>
<dbReference type="SUPFAM" id="SSF52172">
    <property type="entry name" value="CheY-like"/>
    <property type="match status" value="1"/>
</dbReference>
<feature type="domain" description="Response regulatory" evidence="9">
    <location>
        <begin position="4"/>
        <end position="117"/>
    </location>
</feature>
<dbReference type="SMART" id="SM00448">
    <property type="entry name" value="REC"/>
    <property type="match status" value="1"/>
</dbReference>
<dbReference type="SUPFAM" id="SSF46894">
    <property type="entry name" value="C-terminal effector domain of the bipartite response regulators"/>
    <property type="match status" value="1"/>
</dbReference>
<reference evidence="11 12" key="1">
    <citation type="journal article" date="2019" name="Nat. Microbiol.">
        <title>Mediterranean grassland soil C-N compound turnover is dependent on rainfall and depth, and is mediated by genomically divergent microorganisms.</title>
        <authorList>
            <person name="Diamond S."/>
            <person name="Andeer P.F."/>
            <person name="Li Z."/>
            <person name="Crits-Christoph A."/>
            <person name="Burstein D."/>
            <person name="Anantharaman K."/>
            <person name="Lane K.R."/>
            <person name="Thomas B.C."/>
            <person name="Pan C."/>
            <person name="Northen T.R."/>
            <person name="Banfield J.F."/>
        </authorList>
    </citation>
    <scope>NUCLEOTIDE SEQUENCE [LARGE SCALE GENOMIC DNA]</scope>
    <source>
        <strain evidence="11">NP_2</strain>
    </source>
</reference>
<protein>
    <submittedName>
        <fullName evidence="11">Response regulator transcription factor</fullName>
    </submittedName>
</protein>
<dbReference type="PROSITE" id="PS50110">
    <property type="entry name" value="RESPONSE_REGULATORY"/>
    <property type="match status" value="1"/>
</dbReference>
<dbReference type="CDD" id="cd00383">
    <property type="entry name" value="trans_reg_C"/>
    <property type="match status" value="1"/>
</dbReference>
<dbReference type="InterPro" id="IPR036388">
    <property type="entry name" value="WH-like_DNA-bd_sf"/>
</dbReference>
<dbReference type="GO" id="GO:0005829">
    <property type="term" value="C:cytosol"/>
    <property type="evidence" value="ECO:0007669"/>
    <property type="project" value="TreeGrafter"/>
</dbReference>
<evidence type="ECO:0000256" key="1">
    <source>
        <dbReference type="ARBA" id="ARBA00022553"/>
    </source>
</evidence>
<dbReference type="InterPro" id="IPR001789">
    <property type="entry name" value="Sig_transdc_resp-reg_receiver"/>
</dbReference>
<dbReference type="AlphaFoldDB" id="A0A537LPD1"/>
<dbReference type="InterPro" id="IPR039420">
    <property type="entry name" value="WalR-like"/>
</dbReference>
<feature type="DNA-binding region" description="OmpR/PhoB-type" evidence="7">
    <location>
        <begin position="129"/>
        <end position="228"/>
    </location>
</feature>
<sequence>MSQKILVVDDEPHIVELVKYNLLQEGYDVLTAYDGSEVVVRSRQERPDLIILDIMLPYVDGLEVCRQIRRESSVPIIMLTAKDGELARVVGLEIGADDYVTKPFSPRELVARVRAILRRTARDVTPGAPEPLHTGSLTLDSTTHEVVLDGRQVDLTAKEFELLQLLMGHPNRVFTRDFLLEHIWGYDYYGSTRTVDMHISRLREKIEDDPASPTYIVTVRGVGYKLRADAGTRERGNPHAGEAGSGRSAGTPTGGARN</sequence>
<dbReference type="GO" id="GO:0000976">
    <property type="term" value="F:transcription cis-regulatory region binding"/>
    <property type="evidence" value="ECO:0007669"/>
    <property type="project" value="TreeGrafter"/>
</dbReference>
<dbReference type="Pfam" id="PF00072">
    <property type="entry name" value="Response_reg"/>
    <property type="match status" value="1"/>
</dbReference>
<dbReference type="InterPro" id="IPR011006">
    <property type="entry name" value="CheY-like_superfamily"/>
</dbReference>
<evidence type="ECO:0000256" key="6">
    <source>
        <dbReference type="PROSITE-ProRule" id="PRU00169"/>
    </source>
</evidence>
<dbReference type="Gene3D" id="1.10.10.10">
    <property type="entry name" value="Winged helix-like DNA-binding domain superfamily/Winged helix DNA-binding domain"/>
    <property type="match status" value="1"/>
</dbReference>
<keyword evidence="4 7" id="KW-0238">DNA-binding</keyword>
<dbReference type="PROSITE" id="PS51755">
    <property type="entry name" value="OMPR_PHOB"/>
    <property type="match status" value="1"/>
</dbReference>
<evidence type="ECO:0000259" key="10">
    <source>
        <dbReference type="PROSITE" id="PS51755"/>
    </source>
</evidence>
<dbReference type="Gene3D" id="3.40.50.2300">
    <property type="match status" value="1"/>
</dbReference>
<dbReference type="InterPro" id="IPR016032">
    <property type="entry name" value="Sig_transdc_resp-reg_C-effctor"/>
</dbReference>
<evidence type="ECO:0000259" key="9">
    <source>
        <dbReference type="PROSITE" id="PS50110"/>
    </source>
</evidence>
<evidence type="ECO:0000256" key="2">
    <source>
        <dbReference type="ARBA" id="ARBA00023012"/>
    </source>
</evidence>
<dbReference type="Gene3D" id="6.10.250.690">
    <property type="match status" value="1"/>
</dbReference>